<evidence type="ECO:0000313" key="6">
    <source>
        <dbReference type="EMBL" id="SFD18511.1"/>
    </source>
</evidence>
<dbReference type="SMART" id="SM00089">
    <property type="entry name" value="PKD"/>
    <property type="match status" value="2"/>
</dbReference>
<evidence type="ECO:0000256" key="1">
    <source>
        <dbReference type="ARBA" id="ARBA00022801"/>
    </source>
</evidence>
<dbReference type="InterPro" id="IPR051487">
    <property type="entry name" value="Ser/Thr_Proteases_Immune/Dev"/>
</dbReference>
<keyword evidence="3" id="KW-0645">Protease</keyword>
<dbReference type="InterPro" id="IPR033116">
    <property type="entry name" value="TRYPSIN_SER"/>
</dbReference>
<evidence type="ECO:0000313" key="7">
    <source>
        <dbReference type="Proteomes" id="UP000198862"/>
    </source>
</evidence>
<dbReference type="PRINTS" id="PR00722">
    <property type="entry name" value="CHYMOTRYPSIN"/>
</dbReference>
<name>A0A1I1Q8S4_9GAMM</name>
<dbReference type="EMBL" id="FOLO01000039">
    <property type="protein sequence ID" value="SFD18511.1"/>
    <property type="molecule type" value="Genomic_DNA"/>
</dbReference>
<dbReference type="SUPFAM" id="SSF50494">
    <property type="entry name" value="Trypsin-like serine proteases"/>
    <property type="match status" value="1"/>
</dbReference>
<dbReference type="CDD" id="cd12215">
    <property type="entry name" value="ChiC_BD"/>
    <property type="match status" value="2"/>
</dbReference>
<dbReference type="GO" id="GO:0006508">
    <property type="term" value="P:proteolysis"/>
    <property type="evidence" value="ECO:0007669"/>
    <property type="project" value="UniProtKB-KW"/>
</dbReference>
<dbReference type="InterPro" id="IPR003610">
    <property type="entry name" value="CBM5/12"/>
</dbReference>
<sequence>MIKKINKTGFAESKLSVALKCIAVMGTLGSSLAYSASDNDVTPQIVGGVESTPYSRPYQVALLMNGRQGCGGTLISSGWVLTAAHCLDSASTNSLTVKVGTHSLRSGDGETLAVSQIITHENWRGANGIRSGYDIGLLKLASSASSKYKPAKLPTKEIEDLFAGVGRDVTVSGWGLTRHQGSSSDTLREVNLPVISNASCSSQLQFNIPGSVICGGGTGGVSACNGDSGGPYAISTNGDFYSIGTVSWGNACQGATAFTRTTSYLDWIKTKTGIGGDENPIARFTSQINDRQVSFNNTSTDDIDIVSQQWRFGDNETSTVENPIHTYAKNGSYTVTLTVTDTIGQTGTTSSIVKIGGDVIGCDGIDAWNVAKSYQLNEVVSYQNKKYQATWWSTGAQPNVYSNVWNNIGDCSTNTENEAPVASFSVSTAALTASFSDASTDDHGIVSRLWDFDDGTSSASINPIHTYTNKGTYRVSLTVTDEQGLTNVFTQDVTVDESNQNGCQGIETWNASEVYLTGAQVALNGVKYTANWWNQGRNPEASGPWGVWTASGSCN</sequence>
<dbReference type="InterPro" id="IPR043504">
    <property type="entry name" value="Peptidase_S1_PA_chymotrypsin"/>
</dbReference>
<dbReference type="Gene3D" id="2.40.10.10">
    <property type="entry name" value="Trypsin-like serine proteases"/>
    <property type="match status" value="1"/>
</dbReference>
<dbReference type="PANTHER" id="PTHR24256">
    <property type="entry name" value="TRYPTASE-RELATED"/>
    <property type="match status" value="1"/>
</dbReference>
<dbReference type="SMART" id="SM00495">
    <property type="entry name" value="ChtBD3"/>
    <property type="match status" value="2"/>
</dbReference>
<dbReference type="InterPro" id="IPR018114">
    <property type="entry name" value="TRYPSIN_HIS"/>
</dbReference>
<dbReference type="Gene3D" id="2.10.10.20">
    <property type="entry name" value="Carbohydrate-binding module superfamily 5/12"/>
    <property type="match status" value="2"/>
</dbReference>
<dbReference type="PROSITE" id="PS50093">
    <property type="entry name" value="PKD"/>
    <property type="match status" value="2"/>
</dbReference>
<dbReference type="InterPro" id="IPR001254">
    <property type="entry name" value="Trypsin_dom"/>
</dbReference>
<evidence type="ECO:0000259" key="4">
    <source>
        <dbReference type="PROSITE" id="PS50093"/>
    </source>
</evidence>
<reference evidence="6 7" key="1">
    <citation type="submission" date="2016-10" db="EMBL/GenBank/DDBJ databases">
        <authorList>
            <person name="de Groot N.N."/>
        </authorList>
    </citation>
    <scope>NUCLEOTIDE SEQUENCE [LARGE SCALE GENOMIC DNA]</scope>
    <source>
        <strain evidence="6 7">DSM 6059</strain>
    </source>
</reference>
<dbReference type="InterPro" id="IPR022409">
    <property type="entry name" value="PKD/Chitinase_dom"/>
</dbReference>
<evidence type="ECO:0000259" key="5">
    <source>
        <dbReference type="PROSITE" id="PS50240"/>
    </source>
</evidence>
<dbReference type="Pfam" id="PF02839">
    <property type="entry name" value="CBM_5_12"/>
    <property type="match status" value="2"/>
</dbReference>
<organism evidence="6 7">
    <name type="scientific">Pseudoalteromonas denitrificans DSM 6059</name>
    <dbReference type="NCBI Taxonomy" id="1123010"/>
    <lineage>
        <taxon>Bacteria</taxon>
        <taxon>Pseudomonadati</taxon>
        <taxon>Pseudomonadota</taxon>
        <taxon>Gammaproteobacteria</taxon>
        <taxon>Alteromonadales</taxon>
        <taxon>Pseudoalteromonadaceae</taxon>
        <taxon>Pseudoalteromonas</taxon>
    </lineage>
</organism>
<accession>A0A1I1Q8S4</accession>
<dbReference type="InterPro" id="IPR009003">
    <property type="entry name" value="Peptidase_S1_PA"/>
</dbReference>
<dbReference type="GO" id="GO:0005975">
    <property type="term" value="P:carbohydrate metabolic process"/>
    <property type="evidence" value="ECO:0007669"/>
    <property type="project" value="InterPro"/>
</dbReference>
<dbReference type="AlphaFoldDB" id="A0A1I1Q8S4"/>
<protein>
    <submittedName>
        <fullName evidence="6">Carbohydrate binding domain-containing protein</fullName>
    </submittedName>
</protein>
<dbReference type="PROSITE" id="PS00135">
    <property type="entry name" value="TRYPSIN_SER"/>
    <property type="match status" value="1"/>
</dbReference>
<dbReference type="SMART" id="SM00020">
    <property type="entry name" value="Tryp_SPc"/>
    <property type="match status" value="1"/>
</dbReference>
<dbReference type="Gene3D" id="2.60.40.10">
    <property type="entry name" value="Immunoglobulins"/>
    <property type="match status" value="2"/>
</dbReference>
<dbReference type="PROSITE" id="PS00134">
    <property type="entry name" value="TRYPSIN_HIS"/>
    <property type="match status" value="1"/>
</dbReference>
<keyword evidence="7" id="KW-1185">Reference proteome</keyword>
<dbReference type="InterPro" id="IPR013783">
    <property type="entry name" value="Ig-like_fold"/>
</dbReference>
<dbReference type="PROSITE" id="PS50240">
    <property type="entry name" value="TRYPSIN_DOM"/>
    <property type="match status" value="1"/>
</dbReference>
<feature type="domain" description="PKD" evidence="4">
    <location>
        <begin position="276"/>
        <end position="353"/>
    </location>
</feature>
<dbReference type="OrthoDB" id="9813836at2"/>
<dbReference type="GO" id="GO:0005576">
    <property type="term" value="C:extracellular region"/>
    <property type="evidence" value="ECO:0007669"/>
    <property type="project" value="InterPro"/>
</dbReference>
<dbReference type="STRING" id="1123010.SAMN02745724_03790"/>
<dbReference type="InterPro" id="IPR036573">
    <property type="entry name" value="CBM_sf_5/12"/>
</dbReference>
<feature type="domain" description="PKD" evidence="4">
    <location>
        <begin position="416"/>
        <end position="495"/>
    </location>
</feature>
<keyword evidence="1 3" id="KW-0378">Hydrolase</keyword>
<dbReference type="GO" id="GO:0030246">
    <property type="term" value="F:carbohydrate binding"/>
    <property type="evidence" value="ECO:0007669"/>
    <property type="project" value="InterPro"/>
</dbReference>
<gene>
    <name evidence="6" type="ORF">SAMN02745724_03790</name>
</gene>
<dbReference type="GO" id="GO:0004553">
    <property type="term" value="F:hydrolase activity, hydrolyzing O-glycosyl compounds"/>
    <property type="evidence" value="ECO:0007669"/>
    <property type="project" value="InterPro"/>
</dbReference>
<dbReference type="GO" id="GO:0004252">
    <property type="term" value="F:serine-type endopeptidase activity"/>
    <property type="evidence" value="ECO:0007669"/>
    <property type="project" value="InterPro"/>
</dbReference>
<dbReference type="InterPro" id="IPR000601">
    <property type="entry name" value="PKD_dom"/>
</dbReference>
<dbReference type="Pfam" id="PF00089">
    <property type="entry name" value="Trypsin"/>
    <property type="match status" value="1"/>
</dbReference>
<dbReference type="InterPro" id="IPR001314">
    <property type="entry name" value="Peptidase_S1A"/>
</dbReference>
<keyword evidence="2" id="KW-1015">Disulfide bond</keyword>
<dbReference type="Pfam" id="PF18911">
    <property type="entry name" value="PKD_4"/>
    <property type="match status" value="2"/>
</dbReference>
<dbReference type="Proteomes" id="UP000198862">
    <property type="component" value="Unassembled WGS sequence"/>
</dbReference>
<proteinExistence type="predicted"/>
<dbReference type="CDD" id="cd00190">
    <property type="entry name" value="Tryp_SPc"/>
    <property type="match status" value="1"/>
</dbReference>
<evidence type="ECO:0000256" key="3">
    <source>
        <dbReference type="RuleBase" id="RU363034"/>
    </source>
</evidence>
<dbReference type="SUPFAM" id="SSF51055">
    <property type="entry name" value="Carbohydrate binding domain"/>
    <property type="match status" value="2"/>
</dbReference>
<dbReference type="CDD" id="cd00146">
    <property type="entry name" value="PKD"/>
    <property type="match status" value="2"/>
</dbReference>
<dbReference type="RefSeq" id="WP_091988244.1">
    <property type="nucleotide sequence ID" value="NZ_FOLO01000039.1"/>
</dbReference>
<dbReference type="SUPFAM" id="SSF49299">
    <property type="entry name" value="PKD domain"/>
    <property type="match status" value="2"/>
</dbReference>
<feature type="domain" description="Peptidase S1" evidence="5">
    <location>
        <begin position="45"/>
        <end position="273"/>
    </location>
</feature>
<dbReference type="InterPro" id="IPR035986">
    <property type="entry name" value="PKD_dom_sf"/>
</dbReference>
<dbReference type="FunFam" id="2.40.10.10:FF:000166">
    <property type="entry name" value="Trypsin"/>
    <property type="match status" value="1"/>
</dbReference>
<keyword evidence="3" id="KW-0720">Serine protease</keyword>
<evidence type="ECO:0000256" key="2">
    <source>
        <dbReference type="ARBA" id="ARBA00023157"/>
    </source>
</evidence>